<name>A0ABV4U3G5_9BACT</name>
<evidence type="ECO:0000256" key="1">
    <source>
        <dbReference type="ARBA" id="ARBA00004651"/>
    </source>
</evidence>
<keyword evidence="2" id="KW-1003">Cell membrane</keyword>
<evidence type="ECO:0000256" key="5">
    <source>
        <dbReference type="ARBA" id="ARBA00023136"/>
    </source>
</evidence>
<comment type="subcellular location">
    <subcellularLocation>
        <location evidence="1">Cell membrane</location>
        <topology evidence="1">Multi-pass membrane protein</topology>
    </subcellularLocation>
</comment>
<keyword evidence="10" id="KW-1185">Reference proteome</keyword>
<feature type="transmembrane region" description="Helical" evidence="6">
    <location>
        <begin position="300"/>
        <end position="327"/>
    </location>
</feature>
<dbReference type="PANTHER" id="PTHR43738">
    <property type="entry name" value="ABC TRANSPORTER, MEMBRANE PROTEIN"/>
    <property type="match status" value="1"/>
</dbReference>
<feature type="transmembrane region" description="Helical" evidence="6">
    <location>
        <begin position="21"/>
        <end position="41"/>
    </location>
</feature>
<dbReference type="InterPro" id="IPR003838">
    <property type="entry name" value="ABC3_permease_C"/>
</dbReference>
<dbReference type="RefSeq" id="WP_425345069.1">
    <property type="nucleotide sequence ID" value="NZ_JBGUBD010000004.1"/>
</dbReference>
<feature type="transmembrane region" description="Helical" evidence="6">
    <location>
        <begin position="339"/>
        <end position="367"/>
    </location>
</feature>
<dbReference type="Pfam" id="PF12704">
    <property type="entry name" value="MacB_PCD"/>
    <property type="match status" value="1"/>
</dbReference>
<evidence type="ECO:0000313" key="9">
    <source>
        <dbReference type="EMBL" id="MFA9478142.1"/>
    </source>
</evidence>
<sequence>MLKPELWLFVFKQILRRPTRSGLTVVGVAIAMFLFAAVQTMQQGLETTTRQTAEDTALIVFQQGRFCASTSRLPERYGQAIAQMPGVKRVTPMRVVVSNCRAGLDVVTYRGVPAERWADEHGVTLKMLDGSLARWQQRRDAAIVGRTLAQRRGVQVGDSLEAAGVRVQVAGILDSDDPQDLNVAYVHLDFLQRAVGPDQLGVVTQFNVQVDDPQRLDATAQAIDERFAHDEAATATSSEKGFIAQAAGDAVQLIAFTRYVGWGCLIAVLGLIANSIVLSVQDRIKEHAVLQTLGFTGGQVARLIVVESLVLGLLGGLIGCGVALWVMHAGQFALSSEGFSIPFIASPATLLWGLLISMVLGVAAGLVPAWQASRREIASCFRAV</sequence>
<dbReference type="Pfam" id="PF02687">
    <property type="entry name" value="FtsX"/>
    <property type="match status" value="1"/>
</dbReference>
<dbReference type="PANTHER" id="PTHR43738:SF3">
    <property type="entry name" value="ABC TRANSPORTER PERMEASE"/>
    <property type="match status" value="1"/>
</dbReference>
<comment type="caution">
    <text evidence="9">The sequence shown here is derived from an EMBL/GenBank/DDBJ whole genome shotgun (WGS) entry which is preliminary data.</text>
</comment>
<gene>
    <name evidence="9" type="ORF">ACERK3_07505</name>
</gene>
<organism evidence="9 10">
    <name type="scientific">Natronomicrosphaera hydrolytica</name>
    <dbReference type="NCBI Taxonomy" id="3242702"/>
    <lineage>
        <taxon>Bacteria</taxon>
        <taxon>Pseudomonadati</taxon>
        <taxon>Planctomycetota</taxon>
        <taxon>Phycisphaerae</taxon>
        <taxon>Phycisphaerales</taxon>
        <taxon>Phycisphaeraceae</taxon>
        <taxon>Natronomicrosphaera</taxon>
    </lineage>
</organism>
<proteinExistence type="predicted"/>
<reference evidence="9 10" key="1">
    <citation type="submission" date="2024-08" db="EMBL/GenBank/DDBJ databases">
        <title>Whole-genome sequencing of halo(alkali)philic microorganisms from hypersaline lakes.</title>
        <authorList>
            <person name="Sorokin D.Y."/>
            <person name="Merkel A.Y."/>
            <person name="Messina E."/>
            <person name="Yakimov M."/>
        </authorList>
    </citation>
    <scope>NUCLEOTIDE SEQUENCE [LARGE SCALE GENOMIC DNA]</scope>
    <source>
        <strain evidence="9 10">AB-hyl4</strain>
    </source>
</reference>
<evidence type="ECO:0000259" key="7">
    <source>
        <dbReference type="Pfam" id="PF02687"/>
    </source>
</evidence>
<keyword evidence="5 6" id="KW-0472">Membrane</keyword>
<accession>A0ABV4U3G5</accession>
<dbReference type="InterPro" id="IPR051125">
    <property type="entry name" value="ABC-4/HrtB_transporter"/>
</dbReference>
<dbReference type="Proteomes" id="UP001575105">
    <property type="component" value="Unassembled WGS sequence"/>
</dbReference>
<keyword evidence="4 6" id="KW-1133">Transmembrane helix</keyword>
<dbReference type="EMBL" id="JBGUBD010000004">
    <property type="protein sequence ID" value="MFA9478142.1"/>
    <property type="molecule type" value="Genomic_DNA"/>
</dbReference>
<feature type="domain" description="MacB-like periplasmic core" evidence="8">
    <location>
        <begin position="21"/>
        <end position="225"/>
    </location>
</feature>
<feature type="domain" description="ABC3 transporter permease C-terminal" evidence="7">
    <location>
        <begin position="263"/>
        <end position="376"/>
    </location>
</feature>
<evidence type="ECO:0000256" key="3">
    <source>
        <dbReference type="ARBA" id="ARBA00022692"/>
    </source>
</evidence>
<evidence type="ECO:0000259" key="8">
    <source>
        <dbReference type="Pfam" id="PF12704"/>
    </source>
</evidence>
<dbReference type="InterPro" id="IPR025857">
    <property type="entry name" value="MacB_PCD"/>
</dbReference>
<evidence type="ECO:0000256" key="4">
    <source>
        <dbReference type="ARBA" id="ARBA00022989"/>
    </source>
</evidence>
<evidence type="ECO:0000256" key="6">
    <source>
        <dbReference type="SAM" id="Phobius"/>
    </source>
</evidence>
<keyword evidence="3 6" id="KW-0812">Transmembrane</keyword>
<feature type="transmembrane region" description="Helical" evidence="6">
    <location>
        <begin position="259"/>
        <end position="280"/>
    </location>
</feature>
<protein>
    <submittedName>
        <fullName evidence="9">ABC transporter permease</fullName>
    </submittedName>
</protein>
<evidence type="ECO:0000313" key="10">
    <source>
        <dbReference type="Proteomes" id="UP001575105"/>
    </source>
</evidence>
<evidence type="ECO:0000256" key="2">
    <source>
        <dbReference type="ARBA" id="ARBA00022475"/>
    </source>
</evidence>